<dbReference type="GO" id="GO:0009793">
    <property type="term" value="P:embryo development ending in seed dormancy"/>
    <property type="evidence" value="ECO:0007669"/>
    <property type="project" value="TreeGrafter"/>
</dbReference>
<feature type="compositionally biased region" description="Acidic residues" evidence="1">
    <location>
        <begin position="555"/>
        <end position="569"/>
    </location>
</feature>
<evidence type="ECO:0000256" key="2">
    <source>
        <dbReference type="SAM" id="Phobius"/>
    </source>
</evidence>
<keyword evidence="2" id="KW-1133">Transmembrane helix</keyword>
<evidence type="ECO:0000256" key="3">
    <source>
        <dbReference type="SAM" id="SignalP"/>
    </source>
</evidence>
<feature type="compositionally biased region" description="Basic and acidic residues" evidence="1">
    <location>
        <begin position="584"/>
        <end position="598"/>
    </location>
</feature>
<sequence>MPIQSSTIIIFLFVQSVLTVSQPLKSPPNPHLFSVQEPWRKGGRRLSKPLIRDDGRVYSCSERNLFAFESNGSIAWSVNLNSLCNVQIAPVHGGSRKIFLVAENRVLRINPLNIGTSEPAVEVFFGPGPGEEGGEIIGIAGNLLWSSGPLLYRSGYRQDFSSLDRSFTITPGNNGCLYAIVAVKALVLALDVFTGTVLWQRSIGPLRTPDCAAVVDSNGWISIGSLDGFIYSFSPTGVLKKFPKAAALDSVIQVSPLLDCSGYAVYLSQTVMEGKTSHTIGEYSYISALKPLNVVFTLLVPATGSIYWSKSYSELGQFSSVLSESDLQHFVVDEGILLAFITASNIGSPLPCRSTRQKLASSCSQAEPKHVSIYAGNERAIVLFLIFESAILIVIVVVVHYCCIFWRKKKLQGQNLGKFLEKRRSLRLQKKAFDRTITEIGQKAAEKALEHEMLEKLGDLVKQKEGIERKLSTTYSLGRDRTSSKPKSLLPLYDGKTKSYSFQGAKKESFTMFHTLSDTSSADSSSEREVESNLFEYKASAVKAKAKAKAKAPSEDDSSSDDETSEDYEGTPSGSRGFVNPLFVKHDFDESKEVKMEGESGSSSIRKRTLSSTN</sequence>
<comment type="caution">
    <text evidence="4">The sequence shown here is derived from an EMBL/GenBank/DDBJ whole genome shotgun (WGS) entry which is preliminary data.</text>
</comment>
<feature type="region of interest" description="Disordered" evidence="1">
    <location>
        <begin position="546"/>
        <end position="614"/>
    </location>
</feature>
<dbReference type="EMBL" id="BJWL01000027">
    <property type="protein sequence ID" value="GFZ18968.1"/>
    <property type="molecule type" value="Genomic_DNA"/>
</dbReference>
<dbReference type="Gene3D" id="2.130.10.10">
    <property type="entry name" value="YVTN repeat-like/Quinoprotein amine dehydrogenase"/>
    <property type="match status" value="1"/>
</dbReference>
<dbReference type="SUPFAM" id="SSF50998">
    <property type="entry name" value="Quinoprotein alcohol dehydrogenase-like"/>
    <property type="match status" value="1"/>
</dbReference>
<dbReference type="PANTHER" id="PTHR37253:SF1">
    <property type="entry name" value="PROTEIN GAMETE EXPRESSED 3"/>
    <property type="match status" value="1"/>
</dbReference>
<dbReference type="PANTHER" id="PTHR37253">
    <property type="entry name" value="PROTEIN GAMETE EXPRESSED 3"/>
    <property type="match status" value="1"/>
</dbReference>
<organism evidence="4 5">
    <name type="scientific">Actinidia rufa</name>
    <dbReference type="NCBI Taxonomy" id="165716"/>
    <lineage>
        <taxon>Eukaryota</taxon>
        <taxon>Viridiplantae</taxon>
        <taxon>Streptophyta</taxon>
        <taxon>Embryophyta</taxon>
        <taxon>Tracheophyta</taxon>
        <taxon>Spermatophyta</taxon>
        <taxon>Magnoliopsida</taxon>
        <taxon>eudicotyledons</taxon>
        <taxon>Gunneridae</taxon>
        <taxon>Pentapetalae</taxon>
        <taxon>asterids</taxon>
        <taxon>Ericales</taxon>
        <taxon>Actinidiaceae</taxon>
        <taxon>Actinidia</taxon>
    </lineage>
</organism>
<keyword evidence="3" id="KW-0732">Signal</keyword>
<dbReference type="InterPro" id="IPR045301">
    <property type="entry name" value="GEX3-like"/>
</dbReference>
<dbReference type="GO" id="GO:0010183">
    <property type="term" value="P:pollen tube guidance"/>
    <property type="evidence" value="ECO:0007669"/>
    <property type="project" value="TreeGrafter"/>
</dbReference>
<accession>A0A7J0H7G7</accession>
<proteinExistence type="predicted"/>
<feature type="transmembrane region" description="Helical" evidence="2">
    <location>
        <begin position="381"/>
        <end position="406"/>
    </location>
</feature>
<name>A0A7J0H7G7_9ERIC</name>
<feature type="signal peptide" evidence="3">
    <location>
        <begin position="1"/>
        <end position="19"/>
    </location>
</feature>
<reference evidence="4 5" key="1">
    <citation type="submission" date="2019-07" db="EMBL/GenBank/DDBJ databases">
        <title>De Novo Assembly of kiwifruit Actinidia rufa.</title>
        <authorList>
            <person name="Sugita-Konishi S."/>
            <person name="Sato K."/>
            <person name="Mori E."/>
            <person name="Abe Y."/>
            <person name="Kisaki G."/>
            <person name="Hamano K."/>
            <person name="Suezawa K."/>
            <person name="Otani M."/>
            <person name="Fukuda T."/>
            <person name="Manabe T."/>
            <person name="Gomi K."/>
            <person name="Tabuchi M."/>
            <person name="Akimitsu K."/>
            <person name="Kataoka I."/>
        </authorList>
    </citation>
    <scope>NUCLEOTIDE SEQUENCE [LARGE SCALE GENOMIC DNA]</scope>
    <source>
        <strain evidence="5">cv. Fuchu</strain>
    </source>
</reference>
<dbReference type="InterPro" id="IPR011047">
    <property type="entry name" value="Quinoprotein_ADH-like_sf"/>
</dbReference>
<dbReference type="GO" id="GO:0005886">
    <property type="term" value="C:plasma membrane"/>
    <property type="evidence" value="ECO:0007669"/>
    <property type="project" value="TreeGrafter"/>
</dbReference>
<evidence type="ECO:0000313" key="4">
    <source>
        <dbReference type="EMBL" id="GFZ18968.1"/>
    </source>
</evidence>
<gene>
    <name evidence="4" type="ORF">Acr_27g0007070</name>
</gene>
<keyword evidence="2" id="KW-0472">Membrane</keyword>
<keyword evidence="2" id="KW-0812">Transmembrane</keyword>
<feature type="chain" id="PRO_5029821024" evidence="3">
    <location>
        <begin position="20"/>
        <end position="614"/>
    </location>
</feature>
<dbReference type="Proteomes" id="UP000585474">
    <property type="component" value="Unassembled WGS sequence"/>
</dbReference>
<evidence type="ECO:0000256" key="1">
    <source>
        <dbReference type="SAM" id="MobiDB-lite"/>
    </source>
</evidence>
<feature type="compositionally biased region" description="Basic residues" evidence="1">
    <location>
        <begin position="605"/>
        <end position="614"/>
    </location>
</feature>
<dbReference type="InterPro" id="IPR015943">
    <property type="entry name" value="WD40/YVTN_repeat-like_dom_sf"/>
</dbReference>
<dbReference type="OrthoDB" id="19653at2759"/>
<keyword evidence="5" id="KW-1185">Reference proteome</keyword>
<dbReference type="AlphaFoldDB" id="A0A7J0H7G7"/>
<evidence type="ECO:0000313" key="5">
    <source>
        <dbReference type="Proteomes" id="UP000585474"/>
    </source>
</evidence>
<protein>
    <submittedName>
        <fullName evidence="4">Gamete-expressed 3</fullName>
    </submittedName>
</protein>